<evidence type="ECO:0000313" key="1">
    <source>
        <dbReference type="EMBL" id="TQV79153.1"/>
    </source>
</evidence>
<dbReference type="RefSeq" id="WP_142897377.1">
    <property type="nucleotide sequence ID" value="NZ_ML660056.1"/>
</dbReference>
<accession>A0A545TPK6</accession>
<evidence type="ECO:0000313" key="2">
    <source>
        <dbReference type="Proteomes" id="UP000315252"/>
    </source>
</evidence>
<protein>
    <submittedName>
        <fullName evidence="1">Uncharacterized protein</fullName>
    </submittedName>
</protein>
<reference evidence="1 2" key="1">
    <citation type="submission" date="2019-06" db="EMBL/GenBank/DDBJ databases">
        <title>Whole genome sequence for Rhodospirillaceae sp. R148.</title>
        <authorList>
            <person name="Wang G."/>
        </authorList>
    </citation>
    <scope>NUCLEOTIDE SEQUENCE [LARGE SCALE GENOMIC DNA]</scope>
    <source>
        <strain evidence="1 2">R148</strain>
    </source>
</reference>
<proteinExistence type="predicted"/>
<dbReference type="AlphaFoldDB" id="A0A545TPK6"/>
<dbReference type="Proteomes" id="UP000315252">
    <property type="component" value="Unassembled WGS sequence"/>
</dbReference>
<keyword evidence="2" id="KW-1185">Reference proteome</keyword>
<organism evidence="1 2">
    <name type="scientific">Denitrobaculum tricleocarpae</name>
    <dbReference type="NCBI Taxonomy" id="2591009"/>
    <lineage>
        <taxon>Bacteria</taxon>
        <taxon>Pseudomonadati</taxon>
        <taxon>Pseudomonadota</taxon>
        <taxon>Alphaproteobacteria</taxon>
        <taxon>Rhodospirillales</taxon>
        <taxon>Rhodospirillaceae</taxon>
        <taxon>Denitrobaculum</taxon>
    </lineage>
</organism>
<comment type="caution">
    <text evidence="1">The sequence shown here is derived from an EMBL/GenBank/DDBJ whole genome shotgun (WGS) entry which is preliminary data.</text>
</comment>
<name>A0A545TPK6_9PROT</name>
<gene>
    <name evidence="1" type="ORF">FKG95_15935</name>
</gene>
<sequence>MTGDLQRLAGRERSKLKAQDKELKRFKRVRDRTGKLRMVDAVESRKEELQHRDKAMQAFGHKRI</sequence>
<dbReference type="EMBL" id="VHSH01000005">
    <property type="protein sequence ID" value="TQV79153.1"/>
    <property type="molecule type" value="Genomic_DNA"/>
</dbReference>